<accession>A0A0J9UIL2</accession>
<evidence type="ECO:0000313" key="6">
    <source>
        <dbReference type="Proteomes" id="UP000009097"/>
    </source>
</evidence>
<organism evidence="5 6">
    <name type="scientific">Fusarium oxysporum f. sp. lycopersici (strain 4287 / CBS 123668 / FGSC 9935 / NRRL 34936)</name>
    <name type="common">Fusarium vascular wilt of tomato</name>
    <dbReference type="NCBI Taxonomy" id="426428"/>
    <lineage>
        <taxon>Eukaryota</taxon>
        <taxon>Fungi</taxon>
        <taxon>Dikarya</taxon>
        <taxon>Ascomycota</taxon>
        <taxon>Pezizomycotina</taxon>
        <taxon>Sordariomycetes</taxon>
        <taxon>Hypocreomycetidae</taxon>
        <taxon>Hypocreales</taxon>
        <taxon>Nectriaceae</taxon>
        <taxon>Fusarium</taxon>
        <taxon>Fusarium oxysporum species complex</taxon>
    </lineage>
</organism>
<comment type="cofactor">
    <cofactor evidence="1">
        <name>Mg(2+)</name>
        <dbReference type="ChEBI" id="CHEBI:18420"/>
    </cofactor>
</comment>
<evidence type="ECO:0000256" key="4">
    <source>
        <dbReference type="ARBA" id="ARBA00022842"/>
    </source>
</evidence>
<dbReference type="Pfam" id="PF13419">
    <property type="entry name" value="HAD_2"/>
    <property type="match status" value="1"/>
</dbReference>
<sequence length="267" mass="29717">MRYIYPELNSRNNTFATPRNITAMSSTTEKDGDQLRGILQTKTWFGFDLDDTLHEFRKASRAATTNVLTRIANENPSTTLQDLQTQYGIILKKGTADAFTDGKTSHDYRRARFAATLSHFGLSHDSVDELLEDYERVLVDNLTLKPGTISLLEAIKASGKKIAVITEGPQDAQQRAVRDLGVDKYIDFLATTNFFGMAKIDGLFGKVLDHLKIRPQDIVYIGDSQERDIEPASKEGILAIHLHEAQTAPLVVQPPSINSLEVLAKLI</sequence>
<dbReference type="InterPro" id="IPR036412">
    <property type="entry name" value="HAD-like_sf"/>
</dbReference>
<dbReference type="SUPFAM" id="SSF56784">
    <property type="entry name" value="HAD-like"/>
    <property type="match status" value="1"/>
</dbReference>
<dbReference type="GO" id="GO:0016791">
    <property type="term" value="F:phosphatase activity"/>
    <property type="evidence" value="ECO:0007669"/>
    <property type="project" value="TreeGrafter"/>
</dbReference>
<dbReference type="PANTHER" id="PTHR46470">
    <property type="entry name" value="N-ACYLNEURAMINATE-9-PHOSPHATASE"/>
    <property type="match status" value="1"/>
</dbReference>
<dbReference type="InterPro" id="IPR023214">
    <property type="entry name" value="HAD_sf"/>
</dbReference>
<name>A0A0J9UIL2_FUSO4</name>
<dbReference type="InterPro" id="IPR006439">
    <property type="entry name" value="HAD-SF_hydro_IA"/>
</dbReference>
<reference evidence="5" key="1">
    <citation type="submission" date="2007-04" db="EMBL/GenBank/DDBJ databases">
        <authorList>
            <consortium name="The Broad Institute Genome Sequencing Platform"/>
            <person name="Birren B."/>
            <person name="Lander E."/>
            <person name="Galagan J."/>
            <person name="Nusbaum C."/>
            <person name="Devon K."/>
            <person name="Ma L.-J."/>
            <person name="Jaffe D."/>
            <person name="Butler J."/>
            <person name="Alvarez P."/>
            <person name="Gnerre S."/>
            <person name="Grabherr M."/>
            <person name="Kleber M."/>
            <person name="Mauceli E."/>
            <person name="Brockman W."/>
            <person name="MacCallum I.A."/>
            <person name="Young S."/>
            <person name="LaButti K."/>
            <person name="DeCaprio D."/>
            <person name="Crawford M."/>
            <person name="Koehrsen M."/>
            <person name="Engels R."/>
            <person name="Montgomery P."/>
            <person name="Pearson M."/>
            <person name="Howarth C."/>
            <person name="Larson L."/>
            <person name="White J."/>
            <person name="O'Leary S."/>
            <person name="Kodira C."/>
            <person name="Zeng Q."/>
            <person name="Yandava C."/>
            <person name="Alvarado L."/>
            <person name="Kistler C."/>
            <person name="Shim W.-B."/>
            <person name="Kang S."/>
            <person name="Woloshuk C."/>
        </authorList>
    </citation>
    <scope>NUCLEOTIDE SEQUENCE</scope>
    <source>
        <strain evidence="5">4287</strain>
    </source>
</reference>
<dbReference type="AlphaFoldDB" id="A0A0J9UIL2"/>
<dbReference type="RefSeq" id="XP_018236723.1">
    <property type="nucleotide sequence ID" value="XM_018380452.1"/>
</dbReference>
<dbReference type="GO" id="GO:0046872">
    <property type="term" value="F:metal ion binding"/>
    <property type="evidence" value="ECO:0007669"/>
    <property type="project" value="UniProtKB-KW"/>
</dbReference>
<dbReference type="VEuPathDB" id="FungiDB:FOXG_02975"/>
<dbReference type="NCBIfam" id="TIGR01549">
    <property type="entry name" value="HAD-SF-IA-v1"/>
    <property type="match status" value="1"/>
</dbReference>
<evidence type="ECO:0000256" key="2">
    <source>
        <dbReference type="ARBA" id="ARBA00022723"/>
    </source>
</evidence>
<dbReference type="InterPro" id="IPR023198">
    <property type="entry name" value="PGP-like_dom2"/>
</dbReference>
<keyword evidence="2" id="KW-0479">Metal-binding</keyword>
<dbReference type="KEGG" id="fox:FOXG_02975"/>
<dbReference type="OrthoDB" id="1694274at2759"/>
<evidence type="ECO:0000256" key="3">
    <source>
        <dbReference type="ARBA" id="ARBA00022801"/>
    </source>
</evidence>
<evidence type="ECO:0000256" key="1">
    <source>
        <dbReference type="ARBA" id="ARBA00001946"/>
    </source>
</evidence>
<dbReference type="SFLD" id="SFLDS00003">
    <property type="entry name" value="Haloacid_Dehalogenase"/>
    <property type="match status" value="1"/>
</dbReference>
<keyword evidence="3 5" id="KW-0378">Hydrolase</keyword>
<evidence type="ECO:0000313" key="5">
    <source>
        <dbReference type="EMBL" id="KNA98677.1"/>
    </source>
</evidence>
<dbReference type="GeneID" id="28945124"/>
<dbReference type="InterPro" id="IPR041492">
    <property type="entry name" value="HAD_2"/>
</dbReference>
<proteinExistence type="predicted"/>
<dbReference type="PANTHER" id="PTHR46470:SF2">
    <property type="entry name" value="GLYCERALDEHYDE 3-PHOSPHATE PHOSPHATASE"/>
    <property type="match status" value="1"/>
</dbReference>
<gene>
    <name evidence="5" type="ORF">FOXG_02975</name>
</gene>
<protein>
    <submittedName>
        <fullName evidence="5">Hydrolase-the HAD superfamily protein</fullName>
    </submittedName>
</protein>
<dbReference type="InterPro" id="IPR051400">
    <property type="entry name" value="HAD-like_hydrolase"/>
</dbReference>
<dbReference type="Proteomes" id="UP000009097">
    <property type="component" value="Unassembled WGS sequence"/>
</dbReference>
<dbReference type="Gene3D" id="1.10.150.240">
    <property type="entry name" value="Putative phosphatase, domain 2"/>
    <property type="match status" value="1"/>
</dbReference>
<reference evidence="5" key="2">
    <citation type="journal article" date="2010" name="Nature">
        <title>Comparative genomics reveals mobile pathogenicity chromosomes in Fusarium.</title>
        <authorList>
            <person name="Ma L.J."/>
            <person name="van der Does H.C."/>
            <person name="Borkovich K.A."/>
            <person name="Coleman J.J."/>
            <person name="Daboussi M.J."/>
            <person name="Di Pietro A."/>
            <person name="Dufresne M."/>
            <person name="Freitag M."/>
            <person name="Grabherr M."/>
            <person name="Henrissat B."/>
            <person name="Houterman P.M."/>
            <person name="Kang S."/>
            <person name="Shim W.B."/>
            <person name="Woloshuk C."/>
            <person name="Xie X."/>
            <person name="Xu J.R."/>
            <person name="Antoniw J."/>
            <person name="Baker S.E."/>
            <person name="Bluhm B.H."/>
            <person name="Breakspear A."/>
            <person name="Brown D.W."/>
            <person name="Butchko R.A."/>
            <person name="Chapman S."/>
            <person name="Coulson R."/>
            <person name="Coutinho P.M."/>
            <person name="Danchin E.G."/>
            <person name="Diener A."/>
            <person name="Gale L.R."/>
            <person name="Gardiner D.M."/>
            <person name="Goff S."/>
            <person name="Hammond-Kosack K.E."/>
            <person name="Hilburn K."/>
            <person name="Hua-Van A."/>
            <person name="Jonkers W."/>
            <person name="Kazan K."/>
            <person name="Kodira C.D."/>
            <person name="Koehrsen M."/>
            <person name="Kumar L."/>
            <person name="Lee Y.H."/>
            <person name="Li L."/>
            <person name="Manners J.M."/>
            <person name="Miranda-Saavedra D."/>
            <person name="Mukherjee M."/>
            <person name="Park G."/>
            <person name="Park J."/>
            <person name="Park S.Y."/>
            <person name="Proctor R.H."/>
            <person name="Regev A."/>
            <person name="Ruiz-Roldan M.C."/>
            <person name="Sain D."/>
            <person name="Sakthikumar S."/>
            <person name="Sykes S."/>
            <person name="Schwartz D.C."/>
            <person name="Turgeon B.G."/>
            <person name="Wapinski I."/>
            <person name="Yoder O."/>
            <person name="Young S."/>
            <person name="Zeng Q."/>
            <person name="Zhou S."/>
            <person name="Galagan J."/>
            <person name="Cuomo C.A."/>
            <person name="Kistler H.C."/>
            <person name="Rep M."/>
        </authorList>
    </citation>
    <scope>NUCLEOTIDE SEQUENCE [LARGE SCALE GENOMIC DNA]</scope>
    <source>
        <strain evidence="5">4287</strain>
    </source>
</reference>
<keyword evidence="4" id="KW-0460">Magnesium</keyword>
<dbReference type="EMBL" id="DS231698">
    <property type="protein sequence ID" value="KNA98677.1"/>
    <property type="molecule type" value="Genomic_DNA"/>
</dbReference>
<dbReference type="SFLD" id="SFLDG01129">
    <property type="entry name" value="C1.5:_HAD__Beta-PGM__Phosphata"/>
    <property type="match status" value="1"/>
</dbReference>
<dbReference type="GO" id="GO:0044281">
    <property type="term" value="P:small molecule metabolic process"/>
    <property type="evidence" value="ECO:0007669"/>
    <property type="project" value="UniProtKB-ARBA"/>
</dbReference>
<dbReference type="Gene3D" id="3.40.50.1000">
    <property type="entry name" value="HAD superfamily/HAD-like"/>
    <property type="match status" value="1"/>
</dbReference>